<evidence type="ECO:0000256" key="5">
    <source>
        <dbReference type="ARBA" id="ARBA00022844"/>
    </source>
</evidence>
<dbReference type="GO" id="GO:0039615">
    <property type="term" value="C:T=1 icosahedral viral capsid"/>
    <property type="evidence" value="ECO:0007669"/>
    <property type="project" value="UniProtKB-UniRule"/>
</dbReference>
<keyword evidence="3 6" id="KW-1140">T=1 icosahedral capsid protein</keyword>
<proteinExistence type="inferred from homology"/>
<keyword evidence="4 6" id="KW-0167">Capsid protein</keyword>
<sequence>MPFWWTRRRKRWWGRRYKRRYPKRRQRRYRRRPKRRYRKLTSRRRRSRKKVRRKKPALLVKQWQPDSITLCKIKGFQALVWGAQGAQYLSATHHMFDYTRSKYPGGGGFGAQTYTLKFLYDQWLLRNNIWTKTNLNKDLCRYLKCYLTFYRHQEIDFIIWYDRQPPFTIDKFTNMNFHPYMLLQRKHKIVLPSYTTNPRGKPKKTRKIRPPKQMLSKWFFTEQFCKYDLLLISAAAASFKYPRIGCCNENRTMTLYCLNTKLYSETNWGQTFDESSFYKPYSTFSESVIFWSGNIRNPTKYNPAQYIRQQPKDNHGWYYASINKDSGYFTSRVLKAYKTTIGEAGQPTKPLPLVLGRYNPSVDDGKGNVIFLQNIIGGHWHQPTKEDWKIEGIPLWLAFWGYWDYLEQKYTKSIFTANMFVIKSKYIQTTQTELEQEFWAFLDYEWIDGKNQYDSPITYTEQKLWYPTCESQIKTINAICSTGPYVPKLDNQLKSTWELPIHYSFHFKWGGPQVQDQPVDDPTAKGKYPVPDTLKEAIQIINPTKNIAATMFHQWDYRHGCITSTAIKRMQSNLPTDSSLESDSEKEPPHKKRRVTPLLRNPEKKTEKMQKCLLSLCEEDTCQEEETEQNLIQLIQQQKQQQQQLKHNLLTLIKDIKAKQKLLQLQTGVLE</sequence>
<reference evidence="9" key="1">
    <citation type="submission" date="2024-05" db="EMBL/GenBank/DDBJ databases">
        <authorList>
            <person name="Laubscher F."/>
            <person name="Chudzinski V."/>
            <person name="Cordey S."/>
            <person name="Hosszu-Fellous K."/>
            <person name="Kaiser L."/>
        </authorList>
    </citation>
    <scope>NUCLEOTIDE SEQUENCE</scope>
    <source>
        <strain evidence="9">GE-0901-24-196</strain>
    </source>
</reference>
<comment type="subcellular location">
    <subcellularLocation>
        <location evidence="1 6">Virion</location>
    </subcellularLocation>
</comment>
<protein>
    <recommendedName>
        <fullName evidence="6">Capsid protein</fullName>
    </recommendedName>
</protein>
<feature type="region of interest" description="Disordered" evidence="8">
    <location>
        <begin position="23"/>
        <end position="54"/>
    </location>
</feature>
<evidence type="ECO:0000256" key="2">
    <source>
        <dbReference type="ARBA" id="ARBA00006131"/>
    </source>
</evidence>
<feature type="coiled-coil region" evidence="7">
    <location>
        <begin position="624"/>
        <end position="655"/>
    </location>
</feature>
<evidence type="ECO:0000256" key="4">
    <source>
        <dbReference type="ARBA" id="ARBA00022561"/>
    </source>
</evidence>
<accession>A0AAU8H4B9</accession>
<name>A0AAU8H4B9_9VIRU</name>
<keyword evidence="5 6" id="KW-0946">Virion</keyword>
<evidence type="ECO:0000313" key="9">
    <source>
        <dbReference type="EMBL" id="XCH55946.1"/>
    </source>
</evidence>
<feature type="region of interest" description="Disordered" evidence="8">
    <location>
        <begin position="573"/>
        <end position="600"/>
    </location>
</feature>
<dbReference type="EMBL" id="PP816700">
    <property type="protein sequence ID" value="XCH55946.1"/>
    <property type="molecule type" value="Genomic_DNA"/>
</dbReference>
<evidence type="ECO:0000256" key="3">
    <source>
        <dbReference type="ARBA" id="ARBA00022431"/>
    </source>
</evidence>
<dbReference type="InterPro" id="IPR004219">
    <property type="entry name" value="TTvirus_Unk"/>
</dbReference>
<keyword evidence="7" id="KW-0175">Coiled coil</keyword>
<evidence type="ECO:0000256" key="6">
    <source>
        <dbReference type="RuleBase" id="RU361230"/>
    </source>
</evidence>
<evidence type="ECO:0000256" key="1">
    <source>
        <dbReference type="ARBA" id="ARBA00004328"/>
    </source>
</evidence>
<organism evidence="9">
    <name type="scientific">Gammatorquevirus homidi1</name>
    <dbReference type="NCBI Taxonomy" id="3048380"/>
    <lineage>
        <taxon>Viruses</taxon>
        <taxon>Monodnaviria</taxon>
        <taxon>Shotokuvirae</taxon>
        <taxon>Commensaviricota</taxon>
        <taxon>Cardeaviricetes</taxon>
        <taxon>Sanitavirales</taxon>
        <taxon>Anelloviridae</taxon>
        <taxon>Gammatorquevirus</taxon>
    </lineage>
</organism>
<comment type="similarity">
    <text evidence="2 6">Belongs to the anelloviridae capsid protein family.</text>
</comment>
<comment type="function">
    <text evidence="6">Self-assembles to form an icosahedral capsid.</text>
</comment>
<evidence type="ECO:0000256" key="7">
    <source>
        <dbReference type="SAM" id="Coils"/>
    </source>
</evidence>
<evidence type="ECO:0000256" key="8">
    <source>
        <dbReference type="SAM" id="MobiDB-lite"/>
    </source>
</evidence>
<dbReference type="Pfam" id="PF02956">
    <property type="entry name" value="TT_ORF1"/>
    <property type="match status" value="1"/>
</dbReference>